<evidence type="ECO:0000256" key="3">
    <source>
        <dbReference type="ARBA" id="ARBA00022833"/>
    </source>
</evidence>
<reference evidence="7" key="1">
    <citation type="submission" date="2017-08" db="EMBL/GenBank/DDBJ databases">
        <title>Direct submision.</title>
        <authorList>
            <person name="Kim S.-J."/>
            <person name="Rhee S.-K."/>
        </authorList>
    </citation>
    <scope>NUCLEOTIDE SEQUENCE [LARGE SCALE GENOMIC DNA]</scope>
    <source>
        <strain evidence="7">GI5</strain>
    </source>
</reference>
<dbReference type="GO" id="GO:0046872">
    <property type="term" value="F:metal ion binding"/>
    <property type="evidence" value="ECO:0007669"/>
    <property type="project" value="UniProtKB-KW"/>
</dbReference>
<keyword evidence="7" id="KW-1185">Reference proteome</keyword>
<dbReference type="OrthoDB" id="9786619at2"/>
<keyword evidence="2" id="KW-0479">Metal-binding</keyword>
<evidence type="ECO:0000313" key="7">
    <source>
        <dbReference type="Proteomes" id="UP000235116"/>
    </source>
</evidence>
<dbReference type="Pfam" id="PF04828">
    <property type="entry name" value="GFA"/>
    <property type="match status" value="1"/>
</dbReference>
<dbReference type="GO" id="GO:0016846">
    <property type="term" value="F:carbon-sulfur lyase activity"/>
    <property type="evidence" value="ECO:0007669"/>
    <property type="project" value="InterPro"/>
</dbReference>
<accession>A0A2K9LIX8</accession>
<evidence type="ECO:0000256" key="4">
    <source>
        <dbReference type="ARBA" id="ARBA00023239"/>
    </source>
</evidence>
<comment type="similarity">
    <text evidence="1">Belongs to the Gfa family.</text>
</comment>
<gene>
    <name evidence="6" type="ORF">Kalk_07715</name>
</gene>
<dbReference type="PROSITE" id="PS51891">
    <property type="entry name" value="CENP_V_GFA"/>
    <property type="match status" value="1"/>
</dbReference>
<keyword evidence="4" id="KW-0456">Lyase</keyword>
<evidence type="ECO:0000313" key="6">
    <source>
        <dbReference type="EMBL" id="AUM12306.1"/>
    </source>
</evidence>
<dbReference type="AlphaFoldDB" id="A0A2K9LIX8"/>
<proteinExistence type="inferred from homology"/>
<organism evidence="6 7">
    <name type="scientific">Ketobacter alkanivorans</name>
    <dbReference type="NCBI Taxonomy" id="1917421"/>
    <lineage>
        <taxon>Bacteria</taxon>
        <taxon>Pseudomonadati</taxon>
        <taxon>Pseudomonadota</taxon>
        <taxon>Gammaproteobacteria</taxon>
        <taxon>Pseudomonadales</taxon>
        <taxon>Ketobacteraceae</taxon>
        <taxon>Ketobacter</taxon>
    </lineage>
</organism>
<dbReference type="PANTHER" id="PTHR33337:SF33">
    <property type="entry name" value="CENP-V_GFA DOMAIN-CONTAINING PROTEIN"/>
    <property type="match status" value="1"/>
</dbReference>
<feature type="domain" description="CENP-V/GFA" evidence="5">
    <location>
        <begin position="9"/>
        <end position="121"/>
    </location>
</feature>
<evidence type="ECO:0000256" key="1">
    <source>
        <dbReference type="ARBA" id="ARBA00005495"/>
    </source>
</evidence>
<dbReference type="KEGG" id="kak:Kalk_07715"/>
<dbReference type="Proteomes" id="UP000235116">
    <property type="component" value="Chromosome"/>
</dbReference>
<dbReference type="EMBL" id="CP022684">
    <property type="protein sequence ID" value="AUM12306.1"/>
    <property type="molecule type" value="Genomic_DNA"/>
</dbReference>
<name>A0A2K9LIX8_9GAMM</name>
<keyword evidence="3" id="KW-0862">Zinc</keyword>
<dbReference type="InterPro" id="IPR006913">
    <property type="entry name" value="CENP-V/GFA"/>
</dbReference>
<dbReference type="Gene3D" id="3.90.1590.10">
    <property type="entry name" value="glutathione-dependent formaldehyde- activating enzyme (gfa)"/>
    <property type="match status" value="1"/>
</dbReference>
<dbReference type="InterPro" id="IPR011057">
    <property type="entry name" value="Mss4-like_sf"/>
</dbReference>
<evidence type="ECO:0000259" key="5">
    <source>
        <dbReference type="PROSITE" id="PS51891"/>
    </source>
</evidence>
<dbReference type="SUPFAM" id="SSF51316">
    <property type="entry name" value="Mss4-like"/>
    <property type="match status" value="1"/>
</dbReference>
<sequence>MTDSVPVTLKGRCSCGESEYELKRMPMFVHCCHCTWCQKETGSAFAVNALIESSYVSLVKGEVNEIELPTNSGSGQKVIRCKTCQEALWSYYGAAREKVSFVRVGTLDQPDLCPPDIHIYTSSKQKWVVLKDGDAAVEAFYSRSEYWPQDAIARYKNAKNT</sequence>
<evidence type="ECO:0000256" key="2">
    <source>
        <dbReference type="ARBA" id="ARBA00022723"/>
    </source>
</evidence>
<protein>
    <submittedName>
        <fullName evidence="6">Aldehyde-activating protein</fullName>
    </submittedName>
</protein>
<dbReference type="PANTHER" id="PTHR33337">
    <property type="entry name" value="GFA DOMAIN-CONTAINING PROTEIN"/>
    <property type="match status" value="1"/>
</dbReference>